<reference evidence="1 2" key="2">
    <citation type="journal article" date="2012" name="PLoS Pathog.">
        <title>Diverse lifestyles and strategies of plant pathogenesis encoded in the genomes of eighteen Dothideomycetes fungi.</title>
        <authorList>
            <person name="Ohm R.A."/>
            <person name="Feau N."/>
            <person name="Henrissat B."/>
            <person name="Schoch C.L."/>
            <person name="Horwitz B.A."/>
            <person name="Barry K.W."/>
            <person name="Condon B.J."/>
            <person name="Copeland A.C."/>
            <person name="Dhillon B."/>
            <person name="Glaser F."/>
            <person name="Hesse C.N."/>
            <person name="Kosti I."/>
            <person name="LaButti K."/>
            <person name="Lindquist E.A."/>
            <person name="Lucas S."/>
            <person name="Salamov A.A."/>
            <person name="Bradshaw R.E."/>
            <person name="Ciuffetti L."/>
            <person name="Hamelin R.C."/>
            <person name="Kema G.H.J."/>
            <person name="Lawrence C."/>
            <person name="Scott J.A."/>
            <person name="Spatafora J.W."/>
            <person name="Turgeon B.G."/>
            <person name="de Wit P.J.G.M."/>
            <person name="Zhong S."/>
            <person name="Goodwin S.B."/>
            <person name="Grigoriev I.V."/>
        </authorList>
    </citation>
    <scope>NUCLEOTIDE SEQUENCE [LARGE SCALE GENOMIC DNA]</scope>
    <source>
        <strain evidence="2">NZE10 / CBS 128990</strain>
    </source>
</reference>
<reference evidence="2" key="1">
    <citation type="journal article" date="2012" name="PLoS Genet.">
        <title>The genomes of the fungal plant pathogens Cladosporium fulvum and Dothistroma septosporum reveal adaptation to different hosts and lifestyles but also signatures of common ancestry.</title>
        <authorList>
            <person name="de Wit P.J.G.M."/>
            <person name="van der Burgt A."/>
            <person name="Oekmen B."/>
            <person name="Stergiopoulos I."/>
            <person name="Abd-Elsalam K.A."/>
            <person name="Aerts A.L."/>
            <person name="Bahkali A.H."/>
            <person name="Beenen H.G."/>
            <person name="Chettri P."/>
            <person name="Cox M.P."/>
            <person name="Datema E."/>
            <person name="de Vries R.P."/>
            <person name="Dhillon B."/>
            <person name="Ganley A.R."/>
            <person name="Griffiths S.A."/>
            <person name="Guo Y."/>
            <person name="Hamelin R.C."/>
            <person name="Henrissat B."/>
            <person name="Kabir M.S."/>
            <person name="Jashni M.K."/>
            <person name="Kema G."/>
            <person name="Klaubauf S."/>
            <person name="Lapidus A."/>
            <person name="Levasseur A."/>
            <person name="Lindquist E."/>
            <person name="Mehrabi R."/>
            <person name="Ohm R.A."/>
            <person name="Owen T.J."/>
            <person name="Salamov A."/>
            <person name="Schwelm A."/>
            <person name="Schijlen E."/>
            <person name="Sun H."/>
            <person name="van den Burg H.A."/>
            <person name="van Ham R.C.H.J."/>
            <person name="Zhang S."/>
            <person name="Goodwin S.B."/>
            <person name="Grigoriev I.V."/>
            <person name="Collemare J."/>
            <person name="Bradshaw R.E."/>
        </authorList>
    </citation>
    <scope>NUCLEOTIDE SEQUENCE [LARGE SCALE GENOMIC DNA]</scope>
    <source>
        <strain evidence="2">NZE10 / CBS 128990</strain>
    </source>
</reference>
<proteinExistence type="predicted"/>
<protein>
    <recommendedName>
        <fullName evidence="3">F-box domain-containing protein</fullName>
    </recommendedName>
</protein>
<evidence type="ECO:0008006" key="3">
    <source>
        <dbReference type="Google" id="ProtNLM"/>
    </source>
</evidence>
<keyword evidence="2" id="KW-1185">Reference proteome</keyword>
<gene>
    <name evidence="1" type="ORF">DOTSEDRAFT_85977</name>
</gene>
<sequence length="250" mass="28131">MSRNADFSDPSACLAIEPYTPRNVRPPQPTCRLLSLPAELRIAIWELLLVQKDYPRRISDDSDRFCANVLRTCKQAWSEGTPVLYGENTFLAHPSLLSALPSFLLIRRPTRVNLPPVKHPRMLPYIRRYHIHVRLDIDPRFSNGQATESFTGIDVLELEVFQAMYGSCDFTNLKLFEGVRGVGKVIVQGSLGDGRYARWLEHCMMSPVGTEFPPYNEHYVGGVPGWDAWVSGERINGGGSRQIVSQGITS</sequence>
<evidence type="ECO:0000313" key="2">
    <source>
        <dbReference type="Proteomes" id="UP000016933"/>
    </source>
</evidence>
<dbReference type="OMA" id="PYTRCGR"/>
<accession>N1PZ30</accession>
<dbReference type="OrthoDB" id="2951834at2759"/>
<dbReference type="eggNOG" id="ENOG502SQUF">
    <property type="taxonomic scope" value="Eukaryota"/>
</dbReference>
<dbReference type="HOGENOM" id="CLU_075891_1_1_1"/>
<evidence type="ECO:0000313" key="1">
    <source>
        <dbReference type="EMBL" id="EME47499.1"/>
    </source>
</evidence>
<name>N1PZ30_DOTSN</name>
<dbReference type="AlphaFoldDB" id="N1PZ30"/>
<dbReference type="EMBL" id="KB446536">
    <property type="protein sequence ID" value="EME47499.1"/>
    <property type="molecule type" value="Genomic_DNA"/>
</dbReference>
<organism evidence="1 2">
    <name type="scientific">Dothistroma septosporum (strain NZE10 / CBS 128990)</name>
    <name type="common">Red band needle blight fungus</name>
    <name type="synonym">Mycosphaerella pini</name>
    <dbReference type="NCBI Taxonomy" id="675120"/>
    <lineage>
        <taxon>Eukaryota</taxon>
        <taxon>Fungi</taxon>
        <taxon>Dikarya</taxon>
        <taxon>Ascomycota</taxon>
        <taxon>Pezizomycotina</taxon>
        <taxon>Dothideomycetes</taxon>
        <taxon>Dothideomycetidae</taxon>
        <taxon>Mycosphaerellales</taxon>
        <taxon>Mycosphaerellaceae</taxon>
        <taxon>Dothistroma</taxon>
    </lineage>
</organism>
<dbReference type="Proteomes" id="UP000016933">
    <property type="component" value="Unassembled WGS sequence"/>
</dbReference>